<dbReference type="PROSITE" id="PS50249">
    <property type="entry name" value="MPN"/>
    <property type="match status" value="1"/>
</dbReference>
<feature type="domain" description="MPN" evidence="7">
    <location>
        <begin position="44"/>
        <end position="166"/>
    </location>
</feature>
<dbReference type="GO" id="GO:0006508">
    <property type="term" value="P:proteolysis"/>
    <property type="evidence" value="ECO:0007669"/>
    <property type="project" value="UniProtKB-KW"/>
</dbReference>
<evidence type="ECO:0000313" key="9">
    <source>
        <dbReference type="Proteomes" id="UP000192042"/>
    </source>
</evidence>
<dbReference type="InterPro" id="IPR025657">
    <property type="entry name" value="RadC_JAB"/>
</dbReference>
<dbReference type="InterPro" id="IPR001405">
    <property type="entry name" value="UPF0758"/>
</dbReference>
<keyword evidence="9" id="KW-1185">Reference proteome</keyword>
<dbReference type="KEGG" id="nja:NSJP_1863"/>
<organism evidence="8 9">
    <name type="scientific">Nitrospira japonica</name>
    <dbReference type="NCBI Taxonomy" id="1325564"/>
    <lineage>
        <taxon>Bacteria</taxon>
        <taxon>Pseudomonadati</taxon>
        <taxon>Nitrospirota</taxon>
        <taxon>Nitrospiria</taxon>
        <taxon>Nitrospirales</taxon>
        <taxon>Nitrospiraceae</taxon>
        <taxon>Nitrospira</taxon>
    </lineage>
</organism>
<dbReference type="GO" id="GO:0008237">
    <property type="term" value="F:metallopeptidase activity"/>
    <property type="evidence" value="ECO:0007669"/>
    <property type="project" value="UniProtKB-KW"/>
</dbReference>
<dbReference type="Gene3D" id="3.40.140.10">
    <property type="entry name" value="Cytidine Deaminase, domain 2"/>
    <property type="match status" value="1"/>
</dbReference>
<feature type="region of interest" description="Disordered" evidence="6">
    <location>
        <begin position="1"/>
        <end position="20"/>
    </location>
</feature>
<dbReference type="STRING" id="1325564.NSJP_1863"/>
<evidence type="ECO:0000256" key="3">
    <source>
        <dbReference type="ARBA" id="ARBA00022801"/>
    </source>
</evidence>
<sequence length="168" mass="18278">MDGSQTPRKSKRPRTSTPTFTPYRVPRYRLTLVCESSDSVMSGPIQASSSAVAILRPCFAGLDREQFLVAGLDAKHGIIGINIVSIGSLTLSIVHPREVFKPLILMNAAAFICAHNHPSTDPTPSPEDRLLTQRLRQGADLLGITLLDHLVLGEPSYFSFADHGWLGS</sequence>
<dbReference type="Proteomes" id="UP000192042">
    <property type="component" value="Chromosome I"/>
</dbReference>
<evidence type="ECO:0000256" key="4">
    <source>
        <dbReference type="ARBA" id="ARBA00022833"/>
    </source>
</evidence>
<protein>
    <submittedName>
        <fullName evidence="8">DNA repair protein RadC</fullName>
    </submittedName>
</protein>
<keyword evidence="4" id="KW-0862">Zinc</keyword>
<keyword evidence="1" id="KW-0645">Protease</keyword>
<accession>A0A1W1I4X7</accession>
<dbReference type="GO" id="GO:0046872">
    <property type="term" value="F:metal ion binding"/>
    <property type="evidence" value="ECO:0007669"/>
    <property type="project" value="UniProtKB-KW"/>
</dbReference>
<dbReference type="PANTHER" id="PTHR30471:SF3">
    <property type="entry name" value="UPF0758 PROTEIN YEES-RELATED"/>
    <property type="match status" value="1"/>
</dbReference>
<reference evidence="8 9" key="1">
    <citation type="submission" date="2017-03" db="EMBL/GenBank/DDBJ databases">
        <authorList>
            <person name="Afonso C.L."/>
            <person name="Miller P.J."/>
            <person name="Scott M.A."/>
            <person name="Spackman E."/>
            <person name="Goraichik I."/>
            <person name="Dimitrov K.M."/>
            <person name="Suarez D.L."/>
            <person name="Swayne D.E."/>
        </authorList>
    </citation>
    <scope>NUCLEOTIDE SEQUENCE [LARGE SCALE GENOMIC DNA]</scope>
    <source>
        <strain evidence="8">Genome sequencing of Nitrospira japonica strain NJ11</strain>
    </source>
</reference>
<keyword evidence="5" id="KW-0482">Metalloprotease</keyword>
<dbReference type="Pfam" id="PF04002">
    <property type="entry name" value="RadC"/>
    <property type="match status" value="1"/>
</dbReference>
<evidence type="ECO:0000313" key="8">
    <source>
        <dbReference type="EMBL" id="SLM48035.1"/>
    </source>
</evidence>
<evidence type="ECO:0000256" key="6">
    <source>
        <dbReference type="SAM" id="MobiDB-lite"/>
    </source>
</evidence>
<evidence type="ECO:0000256" key="1">
    <source>
        <dbReference type="ARBA" id="ARBA00022670"/>
    </source>
</evidence>
<evidence type="ECO:0000256" key="5">
    <source>
        <dbReference type="ARBA" id="ARBA00023049"/>
    </source>
</evidence>
<dbReference type="EMBL" id="LT828648">
    <property type="protein sequence ID" value="SLM48035.1"/>
    <property type="molecule type" value="Genomic_DNA"/>
</dbReference>
<gene>
    <name evidence="8" type="ORF">NSJP_1863</name>
</gene>
<dbReference type="PANTHER" id="PTHR30471">
    <property type="entry name" value="DNA REPAIR PROTEIN RADC"/>
    <property type="match status" value="1"/>
</dbReference>
<keyword evidence="3" id="KW-0378">Hydrolase</keyword>
<dbReference type="CDD" id="cd08071">
    <property type="entry name" value="MPN_DUF2466"/>
    <property type="match status" value="1"/>
</dbReference>
<dbReference type="InterPro" id="IPR037518">
    <property type="entry name" value="MPN"/>
</dbReference>
<name>A0A1W1I4X7_9BACT</name>
<evidence type="ECO:0000259" key="7">
    <source>
        <dbReference type="PROSITE" id="PS50249"/>
    </source>
</evidence>
<evidence type="ECO:0000256" key="2">
    <source>
        <dbReference type="ARBA" id="ARBA00022723"/>
    </source>
</evidence>
<dbReference type="AlphaFoldDB" id="A0A1W1I4X7"/>
<keyword evidence="2" id="KW-0479">Metal-binding</keyword>
<proteinExistence type="predicted"/>